<evidence type="ECO:0000313" key="1">
    <source>
        <dbReference type="EMBL" id="TKZ17483.1"/>
    </source>
</evidence>
<organism evidence="1 2">
    <name type="scientific">Shimia litoralis</name>
    <dbReference type="NCBI Taxonomy" id="420403"/>
    <lineage>
        <taxon>Bacteria</taxon>
        <taxon>Pseudomonadati</taxon>
        <taxon>Pseudomonadota</taxon>
        <taxon>Alphaproteobacteria</taxon>
        <taxon>Rhodobacterales</taxon>
        <taxon>Roseobacteraceae</taxon>
    </lineage>
</organism>
<dbReference type="Gene3D" id="3.40.50.1820">
    <property type="entry name" value="alpha/beta hydrolase"/>
    <property type="match status" value="1"/>
</dbReference>
<dbReference type="SUPFAM" id="SSF53474">
    <property type="entry name" value="alpha/beta-Hydrolases"/>
    <property type="match status" value="1"/>
</dbReference>
<dbReference type="EMBL" id="SULI01000021">
    <property type="protein sequence ID" value="TKZ17483.1"/>
    <property type="molecule type" value="Genomic_DNA"/>
</dbReference>
<keyword evidence="2" id="KW-1185">Reference proteome</keyword>
<accession>A0A4U7MWY1</accession>
<dbReference type="AlphaFoldDB" id="A0A4U7MWY1"/>
<reference evidence="1 2" key="1">
    <citation type="submission" date="2019-04" db="EMBL/GenBank/DDBJ databases">
        <title>Genome sequence of Pelagicola litoralis CL-ES2.</title>
        <authorList>
            <person name="Cao J."/>
        </authorList>
    </citation>
    <scope>NUCLEOTIDE SEQUENCE [LARGE SCALE GENOMIC DNA]</scope>
    <source>
        <strain evidence="1 2">CL-ES2</strain>
    </source>
</reference>
<dbReference type="InterPro" id="IPR029058">
    <property type="entry name" value="AB_hydrolase_fold"/>
</dbReference>
<evidence type="ECO:0000313" key="2">
    <source>
        <dbReference type="Proteomes" id="UP000306575"/>
    </source>
</evidence>
<evidence type="ECO:0008006" key="3">
    <source>
        <dbReference type="Google" id="ProtNLM"/>
    </source>
</evidence>
<proteinExistence type="predicted"/>
<comment type="caution">
    <text evidence="1">The sequence shown here is derived from an EMBL/GenBank/DDBJ whole genome shotgun (WGS) entry which is preliminary data.</text>
</comment>
<dbReference type="OrthoDB" id="9798888at2"/>
<gene>
    <name evidence="1" type="ORF">FAP39_14010</name>
</gene>
<name>A0A4U7MWY1_9RHOB</name>
<protein>
    <recommendedName>
        <fullName evidence="3">Alpha/beta hydrolase</fullName>
    </recommendedName>
</protein>
<sequence length="102" mass="11176">MEMQTSGFTCGGYARQLAEIQFSGDRTLSLKRIAAPSLVLGAAQDRCLSPESSHRAHALIPKSELRMFEGAGHDLDEAMLLYLENWLDATIPVVKPKICAQT</sequence>
<dbReference type="Proteomes" id="UP000306575">
    <property type="component" value="Unassembled WGS sequence"/>
</dbReference>
<dbReference type="RefSeq" id="WP_138017011.1">
    <property type="nucleotide sequence ID" value="NZ_SULI01000021.1"/>
</dbReference>